<evidence type="ECO:0000256" key="1">
    <source>
        <dbReference type="ARBA" id="ARBA00008791"/>
    </source>
</evidence>
<keyword evidence="2" id="KW-1133">Transmembrane helix</keyword>
<gene>
    <name evidence="4" type="ORF">MHIP_07540</name>
</gene>
<feature type="transmembrane region" description="Helical" evidence="2">
    <location>
        <begin position="34"/>
        <end position="52"/>
    </location>
</feature>
<feature type="transmembrane region" description="Helical" evidence="2">
    <location>
        <begin position="7"/>
        <end position="28"/>
    </location>
</feature>
<dbReference type="Pfam" id="PF00582">
    <property type="entry name" value="Usp"/>
    <property type="match status" value="1"/>
</dbReference>
<keyword evidence="2" id="KW-0472">Membrane</keyword>
<keyword evidence="2" id="KW-0812">Transmembrane</keyword>
<proteinExistence type="inferred from homology"/>
<dbReference type="Proteomes" id="UP000465304">
    <property type="component" value="Unassembled WGS sequence"/>
</dbReference>
<name>A0A7I9ZGX0_9MYCO</name>
<dbReference type="AlphaFoldDB" id="A0A7I9ZGX0"/>
<protein>
    <recommendedName>
        <fullName evidence="3">UspA domain-containing protein</fullName>
    </recommendedName>
</protein>
<evidence type="ECO:0000313" key="4">
    <source>
        <dbReference type="EMBL" id="GFH00271.1"/>
    </source>
</evidence>
<dbReference type="InterPro" id="IPR006016">
    <property type="entry name" value="UspA"/>
</dbReference>
<dbReference type="PRINTS" id="PR01438">
    <property type="entry name" value="UNVRSLSTRESS"/>
</dbReference>
<keyword evidence="5" id="KW-1185">Reference proteome</keyword>
<evidence type="ECO:0000259" key="3">
    <source>
        <dbReference type="Pfam" id="PF00582"/>
    </source>
</evidence>
<organism evidence="4 5">
    <name type="scientific">Mycolicibacterium hippocampi</name>
    <dbReference type="NCBI Taxonomy" id="659824"/>
    <lineage>
        <taxon>Bacteria</taxon>
        <taxon>Bacillati</taxon>
        <taxon>Actinomycetota</taxon>
        <taxon>Actinomycetes</taxon>
        <taxon>Mycobacteriales</taxon>
        <taxon>Mycobacteriaceae</taxon>
        <taxon>Mycolicibacterium</taxon>
    </lineage>
</organism>
<dbReference type="PANTHER" id="PTHR46268">
    <property type="entry name" value="STRESS RESPONSE PROTEIN NHAX"/>
    <property type="match status" value="1"/>
</dbReference>
<dbReference type="InterPro" id="IPR006015">
    <property type="entry name" value="Universal_stress_UspA"/>
</dbReference>
<sequence length="214" mass="22301">MGGVNTTLVVVLIVAWILVGLLSGLWMARHGHDPLWTLIAVVLGPLFVPIAVERVQRRPGVARFGSKGAPPQRADSTTGLRVLVGLDGSRESERGLATALRLFGTHAGLLVLAEVVHFEAAESASSADVDAAERHLTELASGVDIAGVVHTEVLAGAPGPTLRGFAEQQDMDLLVVGRRGKGLSTRLLGSVSADIIEHSSVPVLVIEPAAGKAR</sequence>
<comment type="caution">
    <text evidence="4">The sequence shown here is derived from an EMBL/GenBank/DDBJ whole genome shotgun (WGS) entry which is preliminary data.</text>
</comment>
<dbReference type="EMBL" id="BLLB01000002">
    <property type="protein sequence ID" value="GFH00271.1"/>
    <property type="molecule type" value="Genomic_DNA"/>
</dbReference>
<comment type="similarity">
    <text evidence="1">Belongs to the universal stress protein A family.</text>
</comment>
<dbReference type="CDD" id="cd00293">
    <property type="entry name" value="USP-like"/>
    <property type="match status" value="1"/>
</dbReference>
<evidence type="ECO:0000313" key="5">
    <source>
        <dbReference type="Proteomes" id="UP000465304"/>
    </source>
</evidence>
<evidence type="ECO:0000256" key="2">
    <source>
        <dbReference type="SAM" id="Phobius"/>
    </source>
</evidence>
<feature type="domain" description="UspA" evidence="3">
    <location>
        <begin position="81"/>
        <end position="206"/>
    </location>
</feature>
<dbReference type="PANTHER" id="PTHR46268:SF6">
    <property type="entry name" value="UNIVERSAL STRESS PROTEIN UP12"/>
    <property type="match status" value="1"/>
</dbReference>
<accession>A0A7I9ZGX0</accession>
<reference evidence="4 5" key="1">
    <citation type="journal article" date="2019" name="Emerg. Microbes Infect.">
        <title>Comprehensive subspecies identification of 175 nontuberculous mycobacteria species based on 7547 genomic profiles.</title>
        <authorList>
            <person name="Matsumoto Y."/>
            <person name="Kinjo T."/>
            <person name="Motooka D."/>
            <person name="Nabeya D."/>
            <person name="Jung N."/>
            <person name="Uechi K."/>
            <person name="Horii T."/>
            <person name="Iida T."/>
            <person name="Fujita J."/>
            <person name="Nakamura S."/>
        </authorList>
    </citation>
    <scope>NUCLEOTIDE SEQUENCE [LARGE SCALE GENOMIC DNA]</scope>
    <source>
        <strain evidence="4 5">JCM 30996</strain>
    </source>
</reference>
<dbReference type="Gene3D" id="3.40.50.620">
    <property type="entry name" value="HUPs"/>
    <property type="match status" value="1"/>
</dbReference>
<dbReference type="InterPro" id="IPR014729">
    <property type="entry name" value="Rossmann-like_a/b/a_fold"/>
</dbReference>
<dbReference type="SUPFAM" id="SSF52402">
    <property type="entry name" value="Adenine nucleotide alpha hydrolases-like"/>
    <property type="match status" value="1"/>
</dbReference>